<accession>A0A178MGP4</accession>
<protein>
    <submittedName>
        <fullName evidence="1">Uncharacterized protein</fullName>
    </submittedName>
</protein>
<gene>
    <name evidence="1" type="ORF">A6A03_09205</name>
</gene>
<dbReference type="STRING" id="1707952.A6A03_09205"/>
<reference evidence="1 2" key="1">
    <citation type="submission" date="2016-04" db="EMBL/GenBank/DDBJ databases">
        <title>Chloroflexus islandicus sp. nov., a thermophilic filamentous anoxygenic phototrophic bacterium from geyser Strokkur (Iceland).</title>
        <authorList>
            <person name="Gaisin V.A."/>
            <person name="Kalashnikov A.M."/>
            <person name="Sukhacheva M.V."/>
            <person name="Grouzdev D.S."/>
            <person name="Ivanov T.M."/>
            <person name="Kuznetsov B."/>
            <person name="Gorlenko V.M."/>
        </authorList>
    </citation>
    <scope>NUCLEOTIDE SEQUENCE [LARGE SCALE GENOMIC DNA]</scope>
    <source>
        <strain evidence="2">isl-2</strain>
    </source>
</reference>
<evidence type="ECO:0000313" key="1">
    <source>
        <dbReference type="EMBL" id="OAN47836.1"/>
    </source>
</evidence>
<proteinExistence type="predicted"/>
<dbReference type="AlphaFoldDB" id="A0A178MGP4"/>
<evidence type="ECO:0000313" key="2">
    <source>
        <dbReference type="Proteomes" id="UP000078287"/>
    </source>
</evidence>
<sequence>MSQLQPEPIAPAPEEPAPLVIAGPRSVDDDERECPVCQAQMRLWAGFYRCRHCGFKESCCF</sequence>
<dbReference type="EMBL" id="LWQS01000034">
    <property type="protein sequence ID" value="OAN47836.1"/>
    <property type="molecule type" value="Genomic_DNA"/>
</dbReference>
<dbReference type="Proteomes" id="UP000078287">
    <property type="component" value="Unassembled WGS sequence"/>
</dbReference>
<comment type="caution">
    <text evidence="1">The sequence shown here is derived from an EMBL/GenBank/DDBJ whole genome shotgun (WGS) entry which is preliminary data.</text>
</comment>
<keyword evidence="2" id="KW-1185">Reference proteome</keyword>
<organism evidence="1 2">
    <name type="scientific">Chloroflexus islandicus</name>
    <dbReference type="NCBI Taxonomy" id="1707952"/>
    <lineage>
        <taxon>Bacteria</taxon>
        <taxon>Bacillati</taxon>
        <taxon>Chloroflexota</taxon>
        <taxon>Chloroflexia</taxon>
        <taxon>Chloroflexales</taxon>
        <taxon>Chloroflexineae</taxon>
        <taxon>Chloroflexaceae</taxon>
        <taxon>Chloroflexus</taxon>
    </lineage>
</organism>
<dbReference type="OrthoDB" id="9918934at2"/>
<name>A0A178MGP4_9CHLR</name>